<feature type="transmembrane region" description="Helical" evidence="7">
    <location>
        <begin position="246"/>
        <end position="271"/>
    </location>
</feature>
<evidence type="ECO:0000259" key="8">
    <source>
        <dbReference type="PROSITE" id="PS50928"/>
    </source>
</evidence>
<comment type="similarity">
    <text evidence="7">Belongs to the binding-protein-dependent transport system permease family.</text>
</comment>
<dbReference type="Proteomes" id="UP000501003">
    <property type="component" value="Chromosome"/>
</dbReference>
<keyword evidence="3" id="KW-1003">Cell membrane</keyword>
<sequence>MIALALHSARKTPADIIAENFSLLALALVSFAAVIFLVFLLASRASVKAQEWLKYLVFLVPASLLLLVGLIYPAIRTLILSFMDKKSENFVGFDNYIWAFTIPEITVVLTNTAIWVVTVPTLSTLIGLGIAYMTDRMKRPAVIKSLIFMPMAISFVGAGVIWKFVYNYQPNDNKPDIGLFSAIFKALGLTPPNWLLEVPLNTFLLILVMIWIQTGFAMVVLSAALKNIPDEVTEAAMLDGATPWRRFYLVSVPMIRATIVVVLTTITIGTLKVFDIVRTMTGGNFQTNVIANEMYSQSFRQMNYGQGSALAIILFVAIIPIIVYNIRQLRLERTER</sequence>
<evidence type="ECO:0000256" key="6">
    <source>
        <dbReference type="ARBA" id="ARBA00023136"/>
    </source>
</evidence>
<dbReference type="KEGG" id="aqg:HRU87_04895"/>
<feature type="domain" description="ABC transmembrane type-1" evidence="8">
    <location>
        <begin position="109"/>
        <end position="325"/>
    </location>
</feature>
<dbReference type="Pfam" id="PF00528">
    <property type="entry name" value="BPD_transp_1"/>
    <property type="match status" value="1"/>
</dbReference>
<keyword evidence="10" id="KW-1185">Reference proteome</keyword>
<evidence type="ECO:0000256" key="3">
    <source>
        <dbReference type="ARBA" id="ARBA00022475"/>
    </source>
</evidence>
<feature type="transmembrane region" description="Helical" evidence="7">
    <location>
        <begin position="203"/>
        <end position="225"/>
    </location>
</feature>
<dbReference type="GO" id="GO:0005886">
    <property type="term" value="C:plasma membrane"/>
    <property type="evidence" value="ECO:0007669"/>
    <property type="project" value="UniProtKB-SubCell"/>
</dbReference>
<keyword evidence="5 7" id="KW-1133">Transmembrane helix</keyword>
<evidence type="ECO:0000256" key="2">
    <source>
        <dbReference type="ARBA" id="ARBA00022448"/>
    </source>
</evidence>
<dbReference type="Gene3D" id="1.10.3720.10">
    <property type="entry name" value="MetI-like"/>
    <property type="match status" value="1"/>
</dbReference>
<feature type="transmembrane region" description="Helical" evidence="7">
    <location>
        <begin position="20"/>
        <end position="43"/>
    </location>
</feature>
<evidence type="ECO:0000256" key="1">
    <source>
        <dbReference type="ARBA" id="ARBA00004651"/>
    </source>
</evidence>
<name>A0A7D4U801_9MICO</name>
<dbReference type="EMBL" id="CP054056">
    <property type="protein sequence ID" value="QKJ25516.1"/>
    <property type="molecule type" value="Genomic_DNA"/>
</dbReference>
<dbReference type="InterPro" id="IPR000515">
    <property type="entry name" value="MetI-like"/>
</dbReference>
<keyword evidence="2 7" id="KW-0813">Transport</keyword>
<dbReference type="CDD" id="cd06261">
    <property type="entry name" value="TM_PBP2"/>
    <property type="match status" value="1"/>
</dbReference>
<organism evidence="9 10">
    <name type="scientific">Aquiluna borgnonia</name>
    <dbReference type="NCBI Taxonomy" id="2499157"/>
    <lineage>
        <taxon>Bacteria</taxon>
        <taxon>Bacillati</taxon>
        <taxon>Actinomycetota</taxon>
        <taxon>Actinomycetes</taxon>
        <taxon>Micrococcales</taxon>
        <taxon>Microbacteriaceae</taxon>
        <taxon>Luna cluster</taxon>
        <taxon>Luna-1 subcluster</taxon>
        <taxon>Aquiluna</taxon>
    </lineage>
</organism>
<evidence type="ECO:0000256" key="7">
    <source>
        <dbReference type="RuleBase" id="RU363032"/>
    </source>
</evidence>
<dbReference type="InterPro" id="IPR035906">
    <property type="entry name" value="MetI-like_sf"/>
</dbReference>
<keyword evidence="4 7" id="KW-0812">Transmembrane</keyword>
<dbReference type="SUPFAM" id="SSF161098">
    <property type="entry name" value="MetI-like"/>
    <property type="match status" value="1"/>
</dbReference>
<evidence type="ECO:0000256" key="4">
    <source>
        <dbReference type="ARBA" id="ARBA00022692"/>
    </source>
</evidence>
<accession>A0A7D4U801</accession>
<protein>
    <submittedName>
        <fullName evidence="9">Sugar ABC transporter permease</fullName>
    </submittedName>
</protein>
<reference evidence="9 10" key="1">
    <citation type="submission" date="2020-05" db="EMBL/GenBank/DDBJ databases">
        <title>Aquirufa sp. strain 15G-AUS-rot a new Aquirufa species.</title>
        <authorList>
            <person name="Pitt A."/>
            <person name="Hahn M.W."/>
        </authorList>
    </citation>
    <scope>NUCLEOTIDE SEQUENCE [LARGE SCALE GENOMIC DNA]</scope>
    <source>
        <strain evidence="9 10">15G-AUS-rot</strain>
    </source>
</reference>
<evidence type="ECO:0000256" key="5">
    <source>
        <dbReference type="ARBA" id="ARBA00022989"/>
    </source>
</evidence>
<dbReference type="InterPro" id="IPR051393">
    <property type="entry name" value="ABC_transporter_permease"/>
</dbReference>
<dbReference type="PROSITE" id="PS50928">
    <property type="entry name" value="ABC_TM1"/>
    <property type="match status" value="1"/>
</dbReference>
<feature type="transmembrane region" description="Helical" evidence="7">
    <location>
        <begin position="55"/>
        <end position="75"/>
    </location>
</feature>
<dbReference type="AlphaFoldDB" id="A0A7D4U801"/>
<comment type="subcellular location">
    <subcellularLocation>
        <location evidence="1 7">Cell membrane</location>
        <topology evidence="1 7">Multi-pass membrane protein</topology>
    </subcellularLocation>
</comment>
<dbReference type="RefSeq" id="WP_173493813.1">
    <property type="nucleotide sequence ID" value="NZ_CP054056.1"/>
</dbReference>
<dbReference type="PANTHER" id="PTHR30193:SF18">
    <property type="entry name" value="OSMOPROTECTIVE COMPOUNDS UPTAKE PERMEASE PROTEIN GGTC"/>
    <property type="match status" value="1"/>
</dbReference>
<evidence type="ECO:0000313" key="9">
    <source>
        <dbReference type="EMBL" id="QKJ25516.1"/>
    </source>
</evidence>
<gene>
    <name evidence="9" type="ORF">HRU87_04895</name>
</gene>
<feature type="transmembrane region" description="Helical" evidence="7">
    <location>
        <begin position="304"/>
        <end position="326"/>
    </location>
</feature>
<proteinExistence type="inferred from homology"/>
<keyword evidence="6 7" id="KW-0472">Membrane</keyword>
<dbReference type="PANTHER" id="PTHR30193">
    <property type="entry name" value="ABC TRANSPORTER PERMEASE PROTEIN"/>
    <property type="match status" value="1"/>
</dbReference>
<evidence type="ECO:0000313" key="10">
    <source>
        <dbReference type="Proteomes" id="UP000501003"/>
    </source>
</evidence>
<dbReference type="GO" id="GO:0055085">
    <property type="term" value="P:transmembrane transport"/>
    <property type="evidence" value="ECO:0007669"/>
    <property type="project" value="InterPro"/>
</dbReference>
<feature type="transmembrane region" description="Helical" evidence="7">
    <location>
        <begin position="146"/>
        <end position="165"/>
    </location>
</feature>